<evidence type="ECO:0000313" key="1">
    <source>
        <dbReference type="EMBL" id="KAJ8974777.1"/>
    </source>
</evidence>
<dbReference type="Proteomes" id="UP001162164">
    <property type="component" value="Unassembled WGS sequence"/>
</dbReference>
<comment type="caution">
    <text evidence="1">The sequence shown here is derived from an EMBL/GenBank/DDBJ whole genome shotgun (WGS) entry which is preliminary data.</text>
</comment>
<sequence length="238" mass="26195">MIARNADYADLLESGIDRMKAVIVLLAVIALTFADELSNCKCQEGYEAKIDKTGNARCYGILLKAIMPCNTTAKPRCVCGPEATAVTSDERGTFLWKISRGKTGKENGAEPVRLAEDRMKPLMMIVVLIAVAVADELSDCKCREGYVPTKDESGAVSCYGTILKIAPAINENEKSILPCNVVIKPECKCNEEATSVVQDGSGTWCGKFNENGTVDRRWPCENKEDWEAFYKEHPEEKL</sequence>
<evidence type="ECO:0000313" key="2">
    <source>
        <dbReference type="Proteomes" id="UP001162164"/>
    </source>
</evidence>
<keyword evidence="2" id="KW-1185">Reference proteome</keyword>
<reference evidence="1" key="1">
    <citation type="journal article" date="2023" name="Insect Mol. Biol.">
        <title>Genome sequencing provides insights into the evolution of gene families encoding plant cell wall-degrading enzymes in longhorned beetles.</title>
        <authorList>
            <person name="Shin N.R."/>
            <person name="Okamura Y."/>
            <person name="Kirsch R."/>
            <person name="Pauchet Y."/>
        </authorList>
    </citation>
    <scope>NUCLEOTIDE SEQUENCE</scope>
    <source>
        <strain evidence="1">MMC_N1</strain>
    </source>
</reference>
<protein>
    <submittedName>
        <fullName evidence="1">Uncharacterized protein</fullName>
    </submittedName>
</protein>
<proteinExistence type="predicted"/>
<gene>
    <name evidence="1" type="ORF">NQ317_002491</name>
</gene>
<accession>A0ABQ9JAQ0</accession>
<name>A0ABQ9JAQ0_9CUCU</name>
<dbReference type="EMBL" id="JAPWTJ010000932">
    <property type="protein sequence ID" value="KAJ8974777.1"/>
    <property type="molecule type" value="Genomic_DNA"/>
</dbReference>
<organism evidence="1 2">
    <name type="scientific">Molorchus minor</name>
    <dbReference type="NCBI Taxonomy" id="1323400"/>
    <lineage>
        <taxon>Eukaryota</taxon>
        <taxon>Metazoa</taxon>
        <taxon>Ecdysozoa</taxon>
        <taxon>Arthropoda</taxon>
        <taxon>Hexapoda</taxon>
        <taxon>Insecta</taxon>
        <taxon>Pterygota</taxon>
        <taxon>Neoptera</taxon>
        <taxon>Endopterygota</taxon>
        <taxon>Coleoptera</taxon>
        <taxon>Polyphaga</taxon>
        <taxon>Cucujiformia</taxon>
        <taxon>Chrysomeloidea</taxon>
        <taxon>Cerambycidae</taxon>
        <taxon>Lamiinae</taxon>
        <taxon>Monochamini</taxon>
        <taxon>Molorchus</taxon>
    </lineage>
</organism>